<dbReference type="EMBL" id="CP030032">
    <property type="protein sequence ID" value="AWV90583.1"/>
    <property type="molecule type" value="Genomic_DNA"/>
</dbReference>
<name>A0A2Z4FNQ9_9DELT</name>
<feature type="transmembrane region" description="Helical" evidence="1">
    <location>
        <begin position="38"/>
        <end position="56"/>
    </location>
</feature>
<dbReference type="AlphaFoldDB" id="A0A2Z4FNQ9"/>
<keyword evidence="3" id="KW-1185">Reference proteome</keyword>
<protein>
    <submittedName>
        <fullName evidence="2">Uncharacterized protein</fullName>
    </submittedName>
</protein>
<organism evidence="2 3">
    <name type="scientific">Bradymonas sediminis</name>
    <dbReference type="NCBI Taxonomy" id="1548548"/>
    <lineage>
        <taxon>Bacteria</taxon>
        <taxon>Deltaproteobacteria</taxon>
        <taxon>Bradymonadales</taxon>
        <taxon>Bradymonadaceae</taxon>
        <taxon>Bradymonas</taxon>
    </lineage>
</organism>
<evidence type="ECO:0000256" key="1">
    <source>
        <dbReference type="SAM" id="Phobius"/>
    </source>
</evidence>
<reference evidence="2 3" key="1">
    <citation type="submission" date="2018-06" db="EMBL/GenBank/DDBJ databases">
        <title>Lujinxingia sediminis gen. nov. sp. nov., a new facultative anaerobic member of the class Deltaproteobacteria, and proposal of Lujinxingaceae fam. nov.</title>
        <authorList>
            <person name="Guo L.-Y."/>
            <person name="Li C.-M."/>
            <person name="Wang S."/>
            <person name="Du Z.-J."/>
        </authorList>
    </citation>
    <scope>NUCLEOTIDE SEQUENCE [LARGE SCALE GENOMIC DNA]</scope>
    <source>
        <strain evidence="2 3">FA350</strain>
    </source>
</reference>
<evidence type="ECO:0000313" key="2">
    <source>
        <dbReference type="EMBL" id="AWV90583.1"/>
    </source>
</evidence>
<gene>
    <name evidence="2" type="ORF">DN745_15110</name>
</gene>
<sequence length="66" mass="7625">MMVTWRSRHPSGWPLTFAAICYLPASGIEYLPRFLADTYIYLPLIGLLAAVTVLIPRVKLRQRPYF</sequence>
<keyword evidence="1" id="KW-0472">Membrane</keyword>
<dbReference type="OrthoDB" id="127293at2"/>
<proteinExistence type="predicted"/>
<keyword evidence="1" id="KW-0812">Transmembrane</keyword>
<keyword evidence="1" id="KW-1133">Transmembrane helix</keyword>
<evidence type="ECO:0000313" key="3">
    <source>
        <dbReference type="Proteomes" id="UP000249799"/>
    </source>
</evidence>
<accession>A0A2Z4FNQ9</accession>
<dbReference type="Proteomes" id="UP000249799">
    <property type="component" value="Chromosome"/>
</dbReference>
<dbReference type="KEGG" id="bsed:DN745_15110"/>
<feature type="transmembrane region" description="Helical" evidence="1">
    <location>
        <begin position="12"/>
        <end position="32"/>
    </location>
</feature>